<evidence type="ECO:0000313" key="1">
    <source>
        <dbReference type="EMBL" id="AWB48165.1"/>
    </source>
</evidence>
<evidence type="ECO:0008006" key="3">
    <source>
        <dbReference type="Google" id="ProtNLM"/>
    </source>
</evidence>
<gene>
    <name evidence="1" type="ORF">HYN69_06210</name>
</gene>
<organism evidence="1 2">
    <name type="scientific">Paragemmobacter aquarius</name>
    <dbReference type="NCBI Taxonomy" id="2169400"/>
    <lineage>
        <taxon>Bacteria</taxon>
        <taxon>Pseudomonadati</taxon>
        <taxon>Pseudomonadota</taxon>
        <taxon>Alphaproteobacteria</taxon>
        <taxon>Rhodobacterales</taxon>
        <taxon>Paracoccaceae</taxon>
        <taxon>Paragemmobacter</taxon>
    </lineage>
</organism>
<dbReference type="KEGG" id="geh:HYN69_06210"/>
<dbReference type="EMBL" id="CP028918">
    <property type="protein sequence ID" value="AWB48165.1"/>
    <property type="molecule type" value="Genomic_DNA"/>
</dbReference>
<dbReference type="Pfam" id="PF10002">
    <property type="entry name" value="DUF2243"/>
    <property type="match status" value="1"/>
</dbReference>
<dbReference type="InterPro" id="IPR018719">
    <property type="entry name" value="DUF2243_membrane"/>
</dbReference>
<proteinExistence type="predicted"/>
<reference evidence="1 2" key="1">
    <citation type="submission" date="2018-04" db="EMBL/GenBank/DDBJ databases">
        <title>Genome sequencing of Gemmobacter.</title>
        <authorList>
            <person name="Yi H."/>
            <person name="Baek M.-G."/>
        </authorList>
    </citation>
    <scope>NUCLEOTIDE SEQUENCE [LARGE SCALE GENOMIC DNA]</scope>
    <source>
        <strain evidence="1 2">HYN0069</strain>
    </source>
</reference>
<dbReference type="AlphaFoldDB" id="A0A2S0UK44"/>
<evidence type="ECO:0000313" key="2">
    <source>
        <dbReference type="Proteomes" id="UP000244496"/>
    </source>
</evidence>
<sequence length="54" mass="5825">MNLLSALTGFGLAGLFDSLVLHRLLGWHPLLTGALPDAPLARHIRQDSIFDAAM</sequence>
<keyword evidence="2" id="KW-1185">Reference proteome</keyword>
<protein>
    <recommendedName>
        <fullName evidence="3">DUF2243 domain-containing protein</fullName>
    </recommendedName>
</protein>
<dbReference type="Proteomes" id="UP000244496">
    <property type="component" value="Chromosome"/>
</dbReference>
<accession>A0A2S0UK44</accession>
<name>A0A2S0UK44_9RHOB</name>
<dbReference type="OrthoDB" id="5190099at2"/>